<feature type="binding site" description="axial binding residue" evidence="6">
    <location>
        <position position="444"/>
    </location>
    <ligand>
        <name>heme</name>
        <dbReference type="ChEBI" id="CHEBI:30413"/>
    </ligand>
    <ligandPart>
        <name>Fe</name>
        <dbReference type="ChEBI" id="CHEBI:18248"/>
    </ligandPart>
</feature>
<dbReference type="PANTHER" id="PTHR24305:SF210">
    <property type="entry name" value="CYTOCHROME P450 MONOOXYGENASE ASQL-RELATED"/>
    <property type="match status" value="1"/>
</dbReference>
<dbReference type="AlphaFoldDB" id="A0A6A6TNK9"/>
<reference evidence="7" key="1">
    <citation type="journal article" date="2020" name="Stud. Mycol.">
        <title>101 Dothideomycetes genomes: a test case for predicting lifestyles and emergence of pathogens.</title>
        <authorList>
            <person name="Haridas S."/>
            <person name="Albert R."/>
            <person name="Binder M."/>
            <person name="Bloem J."/>
            <person name="Labutti K."/>
            <person name="Salamov A."/>
            <person name="Andreopoulos B."/>
            <person name="Baker S."/>
            <person name="Barry K."/>
            <person name="Bills G."/>
            <person name="Bluhm B."/>
            <person name="Cannon C."/>
            <person name="Castanera R."/>
            <person name="Culley D."/>
            <person name="Daum C."/>
            <person name="Ezra D."/>
            <person name="Gonzalez J."/>
            <person name="Henrissat B."/>
            <person name="Kuo A."/>
            <person name="Liang C."/>
            <person name="Lipzen A."/>
            <person name="Lutzoni F."/>
            <person name="Magnuson J."/>
            <person name="Mondo S."/>
            <person name="Nolan M."/>
            <person name="Ohm R."/>
            <person name="Pangilinan J."/>
            <person name="Park H.-J."/>
            <person name="Ramirez L."/>
            <person name="Alfaro M."/>
            <person name="Sun H."/>
            <person name="Tritt A."/>
            <person name="Yoshinaga Y."/>
            <person name="Zwiers L.-H."/>
            <person name="Turgeon B."/>
            <person name="Goodwin S."/>
            <person name="Spatafora J."/>
            <person name="Crous P."/>
            <person name="Grigoriev I."/>
        </authorList>
    </citation>
    <scope>NUCLEOTIDE SEQUENCE</scope>
    <source>
        <strain evidence="7">CBS 122681</strain>
    </source>
</reference>
<evidence type="ECO:0000256" key="5">
    <source>
        <dbReference type="ARBA" id="ARBA00023004"/>
    </source>
</evidence>
<dbReference type="GO" id="GO:0016705">
    <property type="term" value="F:oxidoreductase activity, acting on paired donors, with incorporation or reduction of molecular oxygen"/>
    <property type="evidence" value="ECO:0007669"/>
    <property type="project" value="InterPro"/>
</dbReference>
<keyword evidence="5 6" id="KW-0408">Iron</keyword>
<accession>A0A6A6TNK9</accession>
<evidence type="ECO:0000256" key="2">
    <source>
        <dbReference type="ARBA" id="ARBA00010617"/>
    </source>
</evidence>
<dbReference type="Gene3D" id="1.10.630.10">
    <property type="entry name" value="Cytochrome P450"/>
    <property type="match status" value="1"/>
</dbReference>
<dbReference type="GO" id="GO:0004497">
    <property type="term" value="F:monooxygenase activity"/>
    <property type="evidence" value="ECO:0007669"/>
    <property type="project" value="InterPro"/>
</dbReference>
<dbReference type="GO" id="GO:0020037">
    <property type="term" value="F:heme binding"/>
    <property type="evidence" value="ECO:0007669"/>
    <property type="project" value="InterPro"/>
</dbReference>
<sequence length="501" mass="56932">MTRQSFVSHIVWNLYFHPLSGLPGPKLWASFRLPYVISLWRGRLVYDIFEWHERYGDVVRVAPNEVSFSDAGAWRDIHCRRPGHKPFKKNPVWWGEVPGRAESIVSASTSANHERLKRALEHCFTDRALVSEEPLIQRHVAKLVARLKEQAEVSLDCSTVVNIVDWYMFTTFDIIGELCFGDPRAFDCLENKVFHPWVLEIFSYFRIGALFSTIRFYPLVEKVLMRLLPAKAMEAQERNYRWACNKVNHRLNLDVAQEDFMSKLVPQLDTSVGQSRTTSPDAMSLAELHNNAYVLTVAGSETCGTVLSGTTHYLLENRDALRELTKEIRDAFGSANEMTFGSLVALPYLNAVINEGLRLSPPVGGSLAHVVPEGGDTVCGIYLPADTHVGVHQWSTYRSSRKFHDASSFRPERWLELSKKDLSSPYYEDQRTGVQAFSVGSWACIGKNLGMAELRLILARMAWSFDMSLPRVGKRVEWGSQKQYVLVEKTGFDVQLSLRHG</sequence>
<dbReference type="EMBL" id="MU004296">
    <property type="protein sequence ID" value="KAF2661056.1"/>
    <property type="molecule type" value="Genomic_DNA"/>
</dbReference>
<proteinExistence type="inferred from homology"/>
<evidence type="ECO:0000256" key="1">
    <source>
        <dbReference type="ARBA" id="ARBA00001971"/>
    </source>
</evidence>
<evidence type="ECO:0000256" key="4">
    <source>
        <dbReference type="ARBA" id="ARBA00022723"/>
    </source>
</evidence>
<comment type="cofactor">
    <cofactor evidence="1 6">
        <name>heme</name>
        <dbReference type="ChEBI" id="CHEBI:30413"/>
    </cofactor>
</comment>
<dbReference type="Pfam" id="PF00067">
    <property type="entry name" value="p450"/>
    <property type="match status" value="1"/>
</dbReference>
<dbReference type="InterPro" id="IPR036396">
    <property type="entry name" value="Cyt_P450_sf"/>
</dbReference>
<dbReference type="InterPro" id="IPR050121">
    <property type="entry name" value="Cytochrome_P450_monoxygenase"/>
</dbReference>
<keyword evidence="3 6" id="KW-0349">Heme</keyword>
<evidence type="ECO:0000256" key="3">
    <source>
        <dbReference type="ARBA" id="ARBA00022617"/>
    </source>
</evidence>
<protein>
    <submittedName>
        <fullName evidence="7">Cytochrome P450</fullName>
    </submittedName>
</protein>
<dbReference type="OrthoDB" id="1470350at2759"/>
<comment type="similarity">
    <text evidence="2">Belongs to the cytochrome P450 family.</text>
</comment>
<dbReference type="PANTHER" id="PTHR24305">
    <property type="entry name" value="CYTOCHROME P450"/>
    <property type="match status" value="1"/>
</dbReference>
<organism evidence="7 8">
    <name type="scientific">Lophiostoma macrostomum CBS 122681</name>
    <dbReference type="NCBI Taxonomy" id="1314788"/>
    <lineage>
        <taxon>Eukaryota</taxon>
        <taxon>Fungi</taxon>
        <taxon>Dikarya</taxon>
        <taxon>Ascomycota</taxon>
        <taxon>Pezizomycotina</taxon>
        <taxon>Dothideomycetes</taxon>
        <taxon>Pleosporomycetidae</taxon>
        <taxon>Pleosporales</taxon>
        <taxon>Lophiostomataceae</taxon>
        <taxon>Lophiostoma</taxon>
    </lineage>
</organism>
<keyword evidence="4 6" id="KW-0479">Metal-binding</keyword>
<dbReference type="SUPFAM" id="SSF48264">
    <property type="entry name" value="Cytochrome P450"/>
    <property type="match status" value="1"/>
</dbReference>
<evidence type="ECO:0000256" key="6">
    <source>
        <dbReference type="PIRSR" id="PIRSR602401-1"/>
    </source>
</evidence>
<evidence type="ECO:0000313" key="8">
    <source>
        <dbReference type="Proteomes" id="UP000799324"/>
    </source>
</evidence>
<name>A0A6A6TNK9_9PLEO</name>
<dbReference type="InterPro" id="IPR001128">
    <property type="entry name" value="Cyt_P450"/>
</dbReference>
<dbReference type="PRINTS" id="PR00385">
    <property type="entry name" value="P450"/>
</dbReference>
<dbReference type="InterPro" id="IPR002401">
    <property type="entry name" value="Cyt_P450_E_grp-I"/>
</dbReference>
<dbReference type="GO" id="GO:0005506">
    <property type="term" value="F:iron ion binding"/>
    <property type="evidence" value="ECO:0007669"/>
    <property type="project" value="InterPro"/>
</dbReference>
<gene>
    <name evidence="7" type="ORF">K491DRAFT_588065</name>
</gene>
<dbReference type="Proteomes" id="UP000799324">
    <property type="component" value="Unassembled WGS sequence"/>
</dbReference>
<dbReference type="PRINTS" id="PR00463">
    <property type="entry name" value="EP450I"/>
</dbReference>
<dbReference type="CDD" id="cd11058">
    <property type="entry name" value="CYP60B-like"/>
    <property type="match status" value="1"/>
</dbReference>
<keyword evidence="8" id="KW-1185">Reference proteome</keyword>
<evidence type="ECO:0000313" key="7">
    <source>
        <dbReference type="EMBL" id="KAF2661056.1"/>
    </source>
</evidence>